<keyword evidence="8" id="KW-0010">Activator</keyword>
<accession>A0A067MAE9</accession>
<feature type="compositionally biased region" description="Basic and acidic residues" evidence="9">
    <location>
        <begin position="82"/>
        <end position="93"/>
    </location>
</feature>
<dbReference type="HOGENOM" id="CLU_011785_0_0_1"/>
<evidence type="ECO:0000256" key="6">
    <source>
        <dbReference type="ARBA" id="ARBA00023242"/>
    </source>
</evidence>
<gene>
    <name evidence="8" type="primary">MED17</name>
    <name evidence="10" type="ORF">BOTBODRAFT_34193</name>
</gene>
<dbReference type="STRING" id="930990.A0A067MAE9"/>
<keyword evidence="5 8" id="KW-0804">Transcription</keyword>
<feature type="region of interest" description="Disordered" evidence="9">
    <location>
        <begin position="75"/>
        <end position="104"/>
    </location>
</feature>
<evidence type="ECO:0000256" key="1">
    <source>
        <dbReference type="ARBA" id="ARBA00004123"/>
    </source>
</evidence>
<dbReference type="AlphaFoldDB" id="A0A067MAE9"/>
<dbReference type="OrthoDB" id="10251234at2759"/>
<dbReference type="GO" id="GO:0070847">
    <property type="term" value="C:core mediator complex"/>
    <property type="evidence" value="ECO:0007669"/>
    <property type="project" value="TreeGrafter"/>
</dbReference>
<evidence type="ECO:0000256" key="4">
    <source>
        <dbReference type="ARBA" id="ARBA00023015"/>
    </source>
</evidence>
<dbReference type="Proteomes" id="UP000027195">
    <property type="component" value="Unassembled WGS sequence"/>
</dbReference>
<evidence type="ECO:0000256" key="5">
    <source>
        <dbReference type="ARBA" id="ARBA00023163"/>
    </source>
</evidence>
<proteinExistence type="inferred from homology"/>
<dbReference type="GO" id="GO:0006357">
    <property type="term" value="P:regulation of transcription by RNA polymerase II"/>
    <property type="evidence" value="ECO:0007669"/>
    <property type="project" value="InterPro"/>
</dbReference>
<organism evidence="10 11">
    <name type="scientific">Botryobasidium botryosum (strain FD-172 SS1)</name>
    <dbReference type="NCBI Taxonomy" id="930990"/>
    <lineage>
        <taxon>Eukaryota</taxon>
        <taxon>Fungi</taxon>
        <taxon>Dikarya</taxon>
        <taxon>Basidiomycota</taxon>
        <taxon>Agaricomycotina</taxon>
        <taxon>Agaricomycetes</taxon>
        <taxon>Cantharellales</taxon>
        <taxon>Botryobasidiaceae</taxon>
        <taxon>Botryobasidium</taxon>
    </lineage>
</organism>
<evidence type="ECO:0000256" key="7">
    <source>
        <dbReference type="ARBA" id="ARBA00032014"/>
    </source>
</evidence>
<dbReference type="EMBL" id="KL198048">
    <property type="protein sequence ID" value="KDQ12733.1"/>
    <property type="molecule type" value="Genomic_DNA"/>
</dbReference>
<dbReference type="InParanoid" id="A0A067MAE9"/>
<comment type="subcellular location">
    <subcellularLocation>
        <location evidence="1 8">Nucleus</location>
    </subcellularLocation>
</comment>
<dbReference type="InterPro" id="IPR019313">
    <property type="entry name" value="Mediator_Med17"/>
</dbReference>
<dbReference type="PANTHER" id="PTHR13114:SF7">
    <property type="entry name" value="MEDIATOR OF RNA POLYMERASE II TRANSCRIPTION SUBUNIT 17"/>
    <property type="match status" value="1"/>
</dbReference>
<comment type="similarity">
    <text evidence="2 8">Belongs to the Mediator complex subunit 17 family.</text>
</comment>
<comment type="subunit">
    <text evidence="8">Component of the Mediator complex.</text>
</comment>
<keyword evidence="6 8" id="KW-0539">Nucleus</keyword>
<protein>
    <recommendedName>
        <fullName evidence="3 8">Mediator of RNA polymerase II transcription subunit 17</fullName>
    </recommendedName>
    <alternativeName>
        <fullName evidence="7 8">Mediator complex subunit 17</fullName>
    </alternativeName>
</protein>
<name>A0A067MAE9_BOTB1</name>
<evidence type="ECO:0000256" key="3">
    <source>
        <dbReference type="ARBA" id="ARBA00019610"/>
    </source>
</evidence>
<comment type="function">
    <text evidence="8">Component of the Mediator complex, a coactivator involved in the regulated transcription of nearly all RNA polymerase II-dependent genes. Mediator functions as a bridge to convey information from gene-specific regulatory proteins to the basal RNA polymerase II transcription machinery. Mediator is recruited to promoters by direct interactions with regulatory proteins and serves as a scaffold for the assembly of a functional preinitiation complex with RNA polymerase II and the general transcription factors.</text>
</comment>
<reference evidence="11" key="1">
    <citation type="journal article" date="2014" name="Proc. Natl. Acad. Sci. U.S.A.">
        <title>Extensive sampling of basidiomycete genomes demonstrates inadequacy of the white-rot/brown-rot paradigm for wood decay fungi.</title>
        <authorList>
            <person name="Riley R."/>
            <person name="Salamov A.A."/>
            <person name="Brown D.W."/>
            <person name="Nagy L.G."/>
            <person name="Floudas D."/>
            <person name="Held B.W."/>
            <person name="Levasseur A."/>
            <person name="Lombard V."/>
            <person name="Morin E."/>
            <person name="Otillar R."/>
            <person name="Lindquist E.A."/>
            <person name="Sun H."/>
            <person name="LaButti K.M."/>
            <person name="Schmutz J."/>
            <person name="Jabbour D."/>
            <person name="Luo H."/>
            <person name="Baker S.E."/>
            <person name="Pisabarro A.G."/>
            <person name="Walton J.D."/>
            <person name="Blanchette R.A."/>
            <person name="Henrissat B."/>
            <person name="Martin F."/>
            <person name="Cullen D."/>
            <person name="Hibbett D.S."/>
            <person name="Grigoriev I.V."/>
        </authorList>
    </citation>
    <scope>NUCLEOTIDE SEQUENCE [LARGE SCALE GENOMIC DNA]</scope>
    <source>
        <strain evidence="11">FD-172 SS1</strain>
    </source>
</reference>
<evidence type="ECO:0000256" key="9">
    <source>
        <dbReference type="SAM" id="MobiDB-lite"/>
    </source>
</evidence>
<dbReference type="GO" id="GO:0016592">
    <property type="term" value="C:mediator complex"/>
    <property type="evidence" value="ECO:0007669"/>
    <property type="project" value="InterPro"/>
</dbReference>
<dbReference type="GO" id="GO:0003712">
    <property type="term" value="F:transcription coregulator activity"/>
    <property type="evidence" value="ECO:0007669"/>
    <property type="project" value="InterPro"/>
</dbReference>
<dbReference type="PANTHER" id="PTHR13114">
    <property type="entry name" value="MEDIATOR OF RNA POLYMERASE II TRANSCRIPTION SUBUNIT 17"/>
    <property type="match status" value="1"/>
</dbReference>
<keyword evidence="11" id="KW-1185">Reference proteome</keyword>
<evidence type="ECO:0000313" key="11">
    <source>
        <dbReference type="Proteomes" id="UP000027195"/>
    </source>
</evidence>
<keyword evidence="4 8" id="KW-0805">Transcription regulation</keyword>
<dbReference type="Pfam" id="PF10156">
    <property type="entry name" value="Med17"/>
    <property type="match status" value="1"/>
</dbReference>
<evidence type="ECO:0000256" key="2">
    <source>
        <dbReference type="ARBA" id="ARBA00005635"/>
    </source>
</evidence>
<sequence length="656" mass="72082">MASSSDEPAWKQLKLSLEAPCVDDEGQRIPRILDIQGDVPIFDEKQSAAERLRETIARMVHERGPDLSLITMESLQGDDPEAPAKDEAEKDAGKEDEEGTRKPMTVAQLSQMRTDTIQKLNIAAGEISQALEIVELLLSTKQSAASGITAATATTATAAAAEPPAPPIIPPSALTTTHITPAPPRSSIRARDAQLIVGTKDDTLRNAASIFSRAAQRIGRAVEDGEEYWRDAVRLRAGNWGMVPRPLPPSHIPVRKGTDNPARDFLVSFGLEEAPPIHRRRAIAFLTDNVTRAEKYERLTFPFRQKTRLRVGITHTDENGQSFRSYSTILSPASQSKKESLDVQLTTAQREITEQEVFSDLIKETGSLPSCAASVSEKSIIVEAVKNTQLSFEMVSTENAQQPESLPSSPQFRALCDLILPCLTLLLIRSHRSRKTAPQTGPQVAQTRRPRILAPVISMLQYYTFVTEMHAQVQNVHKGLAEAGIDVDVHWVGVGQSAEEVLKMFESVEGAMGLEIGGEAIIRIDKRRTIRFTFSSPTTVALHLQGAILAVTDVPQLRRLLLAQVTECVLELLKHAGTDRGGKWFIDNLEEKCVGIWEGGSLQTRLEFDESFHLTCIGVFASPHGPPKQVKYPSKGGHVSLTEWFQAFVQPSVSRA</sequence>
<evidence type="ECO:0000256" key="8">
    <source>
        <dbReference type="RuleBase" id="RU364140"/>
    </source>
</evidence>
<evidence type="ECO:0000313" key="10">
    <source>
        <dbReference type="EMBL" id="KDQ12733.1"/>
    </source>
</evidence>